<keyword evidence="5" id="KW-1185">Reference proteome</keyword>
<feature type="domain" description="Ketoreductase" evidence="3">
    <location>
        <begin position="11"/>
        <end position="185"/>
    </location>
</feature>
<dbReference type="SUPFAM" id="SSF51735">
    <property type="entry name" value="NAD(P)-binding Rossmann-fold domains"/>
    <property type="match status" value="1"/>
</dbReference>
<dbReference type="OrthoDB" id="9804774at2"/>
<dbReference type="PRINTS" id="PR00081">
    <property type="entry name" value="GDHRDH"/>
</dbReference>
<dbReference type="PANTHER" id="PTHR42879">
    <property type="entry name" value="3-OXOACYL-(ACYL-CARRIER-PROTEIN) REDUCTASE"/>
    <property type="match status" value="1"/>
</dbReference>
<dbReference type="GO" id="GO:0016491">
    <property type="term" value="F:oxidoreductase activity"/>
    <property type="evidence" value="ECO:0007669"/>
    <property type="project" value="UniProtKB-KW"/>
</dbReference>
<dbReference type="Pfam" id="PF13561">
    <property type="entry name" value="adh_short_C2"/>
    <property type="match status" value="1"/>
</dbReference>
<organism evidence="4 5">
    <name type="scientific">Ornithinimicrobium pratense</name>
    <dbReference type="NCBI Taxonomy" id="2593973"/>
    <lineage>
        <taxon>Bacteria</taxon>
        <taxon>Bacillati</taxon>
        <taxon>Actinomycetota</taxon>
        <taxon>Actinomycetes</taxon>
        <taxon>Micrococcales</taxon>
        <taxon>Ornithinimicrobiaceae</taxon>
        <taxon>Ornithinimicrobium</taxon>
    </lineage>
</organism>
<gene>
    <name evidence="4" type="ORF">FY030_08325</name>
</gene>
<dbReference type="EMBL" id="CP044427">
    <property type="protein sequence ID" value="QFG68719.1"/>
    <property type="molecule type" value="Genomic_DNA"/>
</dbReference>
<keyword evidence="2" id="KW-0560">Oxidoreductase</keyword>
<accession>A0A5J6V488</accession>
<dbReference type="Proteomes" id="UP000326546">
    <property type="component" value="Chromosome"/>
</dbReference>
<dbReference type="PANTHER" id="PTHR42879:SF2">
    <property type="entry name" value="3-OXOACYL-[ACYL-CARRIER-PROTEIN] REDUCTASE FABG"/>
    <property type="match status" value="1"/>
</dbReference>
<dbReference type="KEGG" id="serw:FY030_08325"/>
<dbReference type="InterPro" id="IPR050259">
    <property type="entry name" value="SDR"/>
</dbReference>
<evidence type="ECO:0000256" key="1">
    <source>
        <dbReference type="ARBA" id="ARBA00006484"/>
    </source>
</evidence>
<dbReference type="RefSeq" id="WP_158061105.1">
    <property type="nucleotide sequence ID" value="NZ_CP044427.1"/>
</dbReference>
<reference evidence="4 5" key="1">
    <citation type="submission" date="2019-09" db="EMBL/GenBank/DDBJ databases">
        <title>Serinicoccus pratensis sp. nov., isolated from meadow soil.</title>
        <authorList>
            <person name="Zhang W."/>
        </authorList>
    </citation>
    <scope>NUCLEOTIDE SEQUENCE [LARGE SCALE GENOMIC DNA]</scope>
    <source>
        <strain evidence="4 5">W204</strain>
    </source>
</reference>
<comment type="similarity">
    <text evidence="1">Belongs to the short-chain dehydrogenases/reductases (SDR) family.</text>
</comment>
<evidence type="ECO:0000256" key="2">
    <source>
        <dbReference type="ARBA" id="ARBA00023002"/>
    </source>
</evidence>
<evidence type="ECO:0000313" key="5">
    <source>
        <dbReference type="Proteomes" id="UP000326546"/>
    </source>
</evidence>
<name>A0A5J6V488_9MICO</name>
<dbReference type="InterPro" id="IPR036291">
    <property type="entry name" value="NAD(P)-bd_dom_sf"/>
</dbReference>
<dbReference type="NCBIfam" id="NF009466">
    <property type="entry name" value="PRK12826.1-2"/>
    <property type="match status" value="1"/>
</dbReference>
<proteinExistence type="inferred from homology"/>
<evidence type="ECO:0000259" key="3">
    <source>
        <dbReference type="SMART" id="SM00822"/>
    </source>
</evidence>
<sequence length="243" mass="25366">MSDADSIPQPLAVLVTGGNRGIGLAIAQDLSAHGHDVIVTSRSGESPEGLRAVRCDVTDTESVDQAFTQAEALLGRPVEVLVANAGITKDTLLMRMSDEEFDSVLDTNLTGAFRCARRASKGMVRARKGRIILISSVVGLYGSPGQTNYASSKAALVGLARSITRELGSRNITANVVAPGYIETEMTSQLPEDRRKAYLGAIPAGRFASPEEVAGVVRFLAGPDAAYISGAVIPVDGGLGMGH</sequence>
<dbReference type="InterPro" id="IPR002347">
    <property type="entry name" value="SDR_fam"/>
</dbReference>
<dbReference type="CDD" id="cd05333">
    <property type="entry name" value="BKR_SDR_c"/>
    <property type="match status" value="1"/>
</dbReference>
<dbReference type="Gene3D" id="3.40.50.720">
    <property type="entry name" value="NAD(P)-binding Rossmann-like Domain"/>
    <property type="match status" value="1"/>
</dbReference>
<dbReference type="AlphaFoldDB" id="A0A5J6V488"/>
<dbReference type="PRINTS" id="PR00080">
    <property type="entry name" value="SDRFAMILY"/>
</dbReference>
<dbReference type="FunFam" id="3.40.50.720:FF:000173">
    <property type="entry name" value="3-oxoacyl-[acyl-carrier protein] reductase"/>
    <property type="match status" value="1"/>
</dbReference>
<dbReference type="InterPro" id="IPR057326">
    <property type="entry name" value="KR_dom"/>
</dbReference>
<evidence type="ECO:0000313" key="4">
    <source>
        <dbReference type="EMBL" id="QFG68719.1"/>
    </source>
</evidence>
<protein>
    <submittedName>
        <fullName evidence="4">Beta-ketoacyl-ACP reductase</fullName>
    </submittedName>
</protein>
<dbReference type="SMART" id="SM00822">
    <property type="entry name" value="PKS_KR"/>
    <property type="match status" value="1"/>
</dbReference>